<dbReference type="RefSeq" id="XP_020123634.1">
    <property type="nucleotide sequence ID" value="XM_020261790.1"/>
</dbReference>
<comment type="subcellular location">
    <subcellularLocation>
        <location evidence="1">Membrane</location>
        <topology evidence="1">Multi-pass membrane protein</topology>
    </subcellularLocation>
</comment>
<feature type="transmembrane region" description="Helical" evidence="6">
    <location>
        <begin position="327"/>
        <end position="350"/>
    </location>
</feature>
<keyword evidence="5 6" id="KW-0472">Membrane</keyword>
<evidence type="ECO:0000256" key="2">
    <source>
        <dbReference type="ARBA" id="ARBA00010992"/>
    </source>
</evidence>
<dbReference type="AlphaFoldDB" id="A0A1Q5QC54"/>
<evidence type="ECO:0000256" key="5">
    <source>
        <dbReference type="ARBA" id="ARBA00023136"/>
    </source>
</evidence>
<feature type="transmembrane region" description="Helical" evidence="6">
    <location>
        <begin position="232"/>
        <end position="254"/>
    </location>
</feature>
<dbReference type="GeneID" id="31001813"/>
<dbReference type="PROSITE" id="PS50850">
    <property type="entry name" value="MFS"/>
    <property type="match status" value="1"/>
</dbReference>
<dbReference type="Pfam" id="PF00083">
    <property type="entry name" value="Sugar_tr"/>
    <property type="match status" value="2"/>
</dbReference>
<feature type="transmembrane region" description="Helical" evidence="6">
    <location>
        <begin position="149"/>
        <end position="171"/>
    </location>
</feature>
<evidence type="ECO:0000256" key="6">
    <source>
        <dbReference type="SAM" id="Phobius"/>
    </source>
</evidence>
<dbReference type="InterPro" id="IPR050360">
    <property type="entry name" value="MFS_Sugar_Transporters"/>
</dbReference>
<protein>
    <recommendedName>
        <fullName evidence="7">Major facilitator superfamily (MFS) profile domain-containing protein</fullName>
    </recommendedName>
</protein>
<sequence length="439" mass="47898">MMSKRAFACSSAAILIGYDMTLIGSIIANTEFVEFFGTYDNAAQSWALPASHQLIWSLVQYVSALVGALCSGLFNDTFGRRPAFLSVILCKAPFLSTSLSSPRANVRGFLLSLFQFWIIVGSFLAACVLEGTTHVPNAWPWKGTVVSQIGLGAICLALFLPVVPESPYYLVANSKTGAARAALIKLRGREVGYGVDENLGTIISTLEHERKNQSEAPSFIECFKGTDFRRTLIACLPMAMQHFMGYGLCGNYLAYFLNLSGFRNSFLITLISMFIGLFAGAFSFLIIEHVGRRPQLLFGSFVVCLCLLVIGILGFVKPRSQSTSIGVAILCIIWNAFYYISVGAVGWTITSEMTSSRLRSKSNALAAGVNSLFNMAWSIAIPYLVNTENANLGAKTGLVYFVPGVCLFVLAYFVVPETKGKTCDELDKLFEAHTPARKF</sequence>
<reference evidence="8 9" key="1">
    <citation type="submission" date="2015-06" db="EMBL/GenBank/DDBJ databases">
        <title>Talaromyces atroroseus IBT 11181 draft genome.</title>
        <authorList>
            <person name="Rasmussen K.B."/>
            <person name="Rasmussen S."/>
            <person name="Petersen B."/>
            <person name="Sicheritz-Ponten T."/>
            <person name="Mortensen U.H."/>
            <person name="Thrane U."/>
        </authorList>
    </citation>
    <scope>NUCLEOTIDE SEQUENCE [LARGE SCALE GENOMIC DNA]</scope>
    <source>
        <strain evidence="8 9">IBT 11181</strain>
    </source>
</reference>
<keyword evidence="4 6" id="KW-1133">Transmembrane helix</keyword>
<accession>A0A1Q5QC54</accession>
<dbReference type="PANTHER" id="PTHR48022">
    <property type="entry name" value="PLASTIDIC GLUCOSE TRANSPORTER 4"/>
    <property type="match status" value="1"/>
</dbReference>
<evidence type="ECO:0000259" key="7">
    <source>
        <dbReference type="PROSITE" id="PS50850"/>
    </source>
</evidence>
<dbReference type="GO" id="GO:0005351">
    <property type="term" value="F:carbohydrate:proton symporter activity"/>
    <property type="evidence" value="ECO:0007669"/>
    <property type="project" value="TreeGrafter"/>
</dbReference>
<evidence type="ECO:0000313" key="9">
    <source>
        <dbReference type="Proteomes" id="UP000214365"/>
    </source>
</evidence>
<feature type="transmembrane region" description="Helical" evidence="6">
    <location>
        <begin position="266"/>
        <end position="287"/>
    </location>
</feature>
<dbReference type="STRING" id="1441469.A0A1Q5QC54"/>
<dbReference type="PROSITE" id="PS00216">
    <property type="entry name" value="SUGAR_TRANSPORT_1"/>
    <property type="match status" value="1"/>
</dbReference>
<feature type="transmembrane region" description="Helical" evidence="6">
    <location>
        <begin position="296"/>
        <end position="315"/>
    </location>
</feature>
<dbReference type="InterPro" id="IPR036259">
    <property type="entry name" value="MFS_trans_sf"/>
</dbReference>
<feature type="domain" description="Major facilitator superfamily (MFS) profile" evidence="7">
    <location>
        <begin position="1"/>
        <end position="419"/>
    </location>
</feature>
<dbReference type="OrthoDB" id="6133115at2759"/>
<feature type="transmembrane region" description="Helical" evidence="6">
    <location>
        <begin position="362"/>
        <end position="385"/>
    </location>
</feature>
<evidence type="ECO:0000256" key="4">
    <source>
        <dbReference type="ARBA" id="ARBA00022989"/>
    </source>
</evidence>
<dbReference type="InterPro" id="IPR020846">
    <property type="entry name" value="MFS_dom"/>
</dbReference>
<dbReference type="InterPro" id="IPR005829">
    <property type="entry name" value="Sugar_transporter_CS"/>
</dbReference>
<dbReference type="PANTHER" id="PTHR48022:SF15">
    <property type="entry name" value="ALPHA-GLUCOSIDE TRANSPORTER, PUTATIVE (AFU_ORTHOLOGUE AFUA_5G00500)-RELATED"/>
    <property type="match status" value="1"/>
</dbReference>
<proteinExistence type="inferred from homology"/>
<evidence type="ECO:0000256" key="3">
    <source>
        <dbReference type="ARBA" id="ARBA00022692"/>
    </source>
</evidence>
<dbReference type="Proteomes" id="UP000214365">
    <property type="component" value="Unassembled WGS sequence"/>
</dbReference>
<comment type="similarity">
    <text evidence="2">Belongs to the major facilitator superfamily. Sugar transporter (TC 2.A.1.1) family.</text>
</comment>
<feature type="transmembrane region" description="Helical" evidence="6">
    <location>
        <begin position="397"/>
        <end position="415"/>
    </location>
</feature>
<feature type="transmembrane region" description="Helical" evidence="6">
    <location>
        <begin position="109"/>
        <end position="129"/>
    </location>
</feature>
<keyword evidence="9" id="KW-1185">Reference proteome</keyword>
<organism evidence="8 9">
    <name type="scientific">Talaromyces atroroseus</name>
    <dbReference type="NCBI Taxonomy" id="1441469"/>
    <lineage>
        <taxon>Eukaryota</taxon>
        <taxon>Fungi</taxon>
        <taxon>Dikarya</taxon>
        <taxon>Ascomycota</taxon>
        <taxon>Pezizomycotina</taxon>
        <taxon>Eurotiomycetes</taxon>
        <taxon>Eurotiomycetidae</taxon>
        <taxon>Eurotiales</taxon>
        <taxon>Trichocomaceae</taxon>
        <taxon>Talaromyces</taxon>
        <taxon>Talaromyces sect. Trachyspermi</taxon>
    </lineage>
</organism>
<name>A0A1Q5QC54_TALAT</name>
<feature type="transmembrane region" description="Helical" evidence="6">
    <location>
        <begin position="54"/>
        <end position="74"/>
    </location>
</feature>
<keyword evidence="3 6" id="KW-0812">Transmembrane</keyword>
<evidence type="ECO:0000313" key="8">
    <source>
        <dbReference type="EMBL" id="OKL63513.1"/>
    </source>
</evidence>
<dbReference type="EMBL" id="LFMY01000002">
    <property type="protein sequence ID" value="OKL63513.1"/>
    <property type="molecule type" value="Genomic_DNA"/>
</dbReference>
<dbReference type="Gene3D" id="1.20.1250.20">
    <property type="entry name" value="MFS general substrate transporter like domains"/>
    <property type="match status" value="2"/>
</dbReference>
<gene>
    <name evidence="8" type="ORF">UA08_02058</name>
</gene>
<dbReference type="InterPro" id="IPR005828">
    <property type="entry name" value="MFS_sugar_transport-like"/>
</dbReference>
<dbReference type="GO" id="GO:0016020">
    <property type="term" value="C:membrane"/>
    <property type="evidence" value="ECO:0007669"/>
    <property type="project" value="UniProtKB-SubCell"/>
</dbReference>
<dbReference type="SUPFAM" id="SSF103473">
    <property type="entry name" value="MFS general substrate transporter"/>
    <property type="match status" value="1"/>
</dbReference>
<comment type="caution">
    <text evidence="8">The sequence shown here is derived from an EMBL/GenBank/DDBJ whole genome shotgun (WGS) entry which is preliminary data.</text>
</comment>
<evidence type="ECO:0000256" key="1">
    <source>
        <dbReference type="ARBA" id="ARBA00004141"/>
    </source>
</evidence>